<dbReference type="Proteomes" id="UP000694415">
    <property type="component" value="Unplaced"/>
</dbReference>
<dbReference type="AlphaFoldDB" id="A0A8C6HD79"/>
<dbReference type="PROSITE" id="PS51311">
    <property type="entry name" value="SCGB"/>
    <property type="match status" value="1"/>
</dbReference>
<dbReference type="InterPro" id="IPR006178">
    <property type="entry name" value="CH1-like"/>
</dbReference>
<dbReference type="PANTHER" id="PTHR21226:SF8">
    <property type="entry name" value="ABPA10-RELATED"/>
    <property type="match status" value="1"/>
</dbReference>
<evidence type="ECO:0000256" key="4">
    <source>
        <dbReference type="ARBA" id="ARBA00022729"/>
    </source>
</evidence>
<dbReference type="SMART" id="SM00096">
    <property type="entry name" value="UTG"/>
    <property type="match status" value="1"/>
</dbReference>
<proteinExistence type="inferred from homology"/>
<comment type="similarity">
    <text evidence="2">Belongs to the secretoglobin family.</text>
</comment>
<evidence type="ECO:0000256" key="5">
    <source>
        <dbReference type="SAM" id="SignalP"/>
    </source>
</evidence>
<evidence type="ECO:0000256" key="2">
    <source>
        <dbReference type="ARBA" id="ARBA00008650"/>
    </source>
</evidence>
<accession>A0A8C6HD79</accession>
<dbReference type="InterPro" id="IPR035960">
    <property type="entry name" value="Secretoglobin_sf"/>
</dbReference>
<dbReference type="SUPFAM" id="SSF48201">
    <property type="entry name" value="Uteroglobin-like"/>
    <property type="match status" value="1"/>
</dbReference>
<name>A0A8C6HD79_MUSSI</name>
<reference evidence="6" key="1">
    <citation type="submission" date="2025-08" db="UniProtKB">
        <authorList>
            <consortium name="Ensembl"/>
        </authorList>
    </citation>
    <scope>IDENTIFICATION</scope>
</reference>
<feature type="chain" id="PRO_5045078413" evidence="5">
    <location>
        <begin position="20"/>
        <end position="89"/>
    </location>
</feature>
<protein>
    <submittedName>
        <fullName evidence="6">Uncharacterized protein</fullName>
    </submittedName>
</protein>
<dbReference type="PANTHER" id="PTHR21226">
    <property type="entry name" value="ABPA10-RELATED"/>
    <property type="match status" value="1"/>
</dbReference>
<evidence type="ECO:0000313" key="7">
    <source>
        <dbReference type="Proteomes" id="UP000694415"/>
    </source>
</evidence>
<reference evidence="6" key="2">
    <citation type="submission" date="2025-09" db="UniProtKB">
        <authorList>
            <consortium name="Ensembl"/>
        </authorList>
    </citation>
    <scope>IDENTIFICATION</scope>
</reference>
<dbReference type="Gene3D" id="1.20.920.50">
    <property type="match status" value="1"/>
</dbReference>
<dbReference type="GeneTree" id="ENSGT00390000009774"/>
<keyword evidence="4 5" id="KW-0732">Signal</keyword>
<dbReference type="InterPro" id="IPR016126">
    <property type="entry name" value="Secretoglobin"/>
</dbReference>
<dbReference type="CDD" id="cd00633">
    <property type="entry name" value="Secretoglobin"/>
    <property type="match status" value="1"/>
</dbReference>
<comment type="subcellular location">
    <subcellularLocation>
        <location evidence="1">Secreted</location>
    </subcellularLocation>
</comment>
<dbReference type="Pfam" id="PF01099">
    <property type="entry name" value="Uteroglobin"/>
    <property type="match status" value="1"/>
</dbReference>
<keyword evidence="3" id="KW-0964">Secreted</keyword>
<organism evidence="6 7">
    <name type="scientific">Mus spicilegus</name>
    <name type="common">Mound-building mouse</name>
    <dbReference type="NCBI Taxonomy" id="10103"/>
    <lineage>
        <taxon>Eukaryota</taxon>
        <taxon>Metazoa</taxon>
        <taxon>Chordata</taxon>
        <taxon>Craniata</taxon>
        <taxon>Vertebrata</taxon>
        <taxon>Euteleostomi</taxon>
        <taxon>Mammalia</taxon>
        <taxon>Eutheria</taxon>
        <taxon>Euarchontoglires</taxon>
        <taxon>Glires</taxon>
        <taxon>Rodentia</taxon>
        <taxon>Myomorpha</taxon>
        <taxon>Muroidea</taxon>
        <taxon>Muridae</taxon>
        <taxon>Murinae</taxon>
        <taxon>Mus</taxon>
        <taxon>Mus</taxon>
    </lineage>
</organism>
<sequence>MKLAGALVILGAALLLTAGRICPAIKQYVHLFFYGTPEEYVEYVKKYKHNPEIVENTEKLKKCVHIKLTDEDKAHVTAFIGEIEASLSC</sequence>
<dbReference type="Ensembl" id="ENSMSIT00000024454.1">
    <property type="protein sequence ID" value="ENSMSIP00000019353.1"/>
    <property type="gene ID" value="ENSMSIG00000016440.1"/>
</dbReference>
<feature type="signal peptide" evidence="5">
    <location>
        <begin position="1"/>
        <end position="19"/>
    </location>
</feature>
<dbReference type="InterPro" id="IPR053723">
    <property type="entry name" value="Secretoglobin_Domain_sf"/>
</dbReference>
<evidence type="ECO:0000313" key="6">
    <source>
        <dbReference type="Ensembl" id="ENSMSIP00000019353.1"/>
    </source>
</evidence>
<evidence type="ECO:0000256" key="3">
    <source>
        <dbReference type="ARBA" id="ARBA00022525"/>
    </source>
</evidence>
<keyword evidence="7" id="KW-1185">Reference proteome</keyword>
<dbReference type="GO" id="GO:0005576">
    <property type="term" value="C:extracellular region"/>
    <property type="evidence" value="ECO:0007669"/>
    <property type="project" value="UniProtKB-SubCell"/>
</dbReference>
<dbReference type="GO" id="GO:0005496">
    <property type="term" value="F:steroid binding"/>
    <property type="evidence" value="ECO:0007669"/>
    <property type="project" value="TreeGrafter"/>
</dbReference>
<evidence type="ECO:0000256" key="1">
    <source>
        <dbReference type="ARBA" id="ARBA00004613"/>
    </source>
</evidence>
<dbReference type="PRINTS" id="PR00827">
    <property type="entry name" value="FELALLERGEN"/>
</dbReference>